<dbReference type="Pfam" id="PF00005">
    <property type="entry name" value="ABC_tran"/>
    <property type="match status" value="2"/>
</dbReference>
<evidence type="ECO:0000313" key="9">
    <source>
        <dbReference type="EMBL" id="MFC6673404.1"/>
    </source>
</evidence>
<dbReference type="InterPro" id="IPR003439">
    <property type="entry name" value="ABC_transporter-like_ATP-bd"/>
</dbReference>
<evidence type="ECO:0000313" key="10">
    <source>
        <dbReference type="Proteomes" id="UP001596422"/>
    </source>
</evidence>
<dbReference type="PANTHER" id="PTHR43297:SF7">
    <property type="entry name" value="D,D-DIPEPTIDE TRANSPORT ATP-BINDING PROTEIN DDPD-RELATED"/>
    <property type="match status" value="1"/>
</dbReference>
<evidence type="ECO:0000259" key="8">
    <source>
        <dbReference type="PROSITE" id="PS50893"/>
    </source>
</evidence>
<keyword evidence="7" id="KW-0472">Membrane</keyword>
<keyword evidence="6 9" id="KW-0067">ATP-binding</keyword>
<dbReference type="InterPro" id="IPR050388">
    <property type="entry name" value="ABC_Ni/Peptide_Import"/>
</dbReference>
<evidence type="ECO:0000256" key="6">
    <source>
        <dbReference type="ARBA" id="ARBA00022840"/>
    </source>
</evidence>
<dbReference type="GO" id="GO:0005524">
    <property type="term" value="F:ATP binding"/>
    <property type="evidence" value="ECO:0007669"/>
    <property type="project" value="UniProtKB-KW"/>
</dbReference>
<name>A0ABW2A7U2_9GAMM</name>
<evidence type="ECO:0000256" key="4">
    <source>
        <dbReference type="ARBA" id="ARBA00022475"/>
    </source>
</evidence>
<organism evidence="9 10">
    <name type="scientific">Marinobacterium aestuariivivens</name>
    <dbReference type="NCBI Taxonomy" id="1698799"/>
    <lineage>
        <taxon>Bacteria</taxon>
        <taxon>Pseudomonadati</taxon>
        <taxon>Pseudomonadota</taxon>
        <taxon>Gammaproteobacteria</taxon>
        <taxon>Oceanospirillales</taxon>
        <taxon>Oceanospirillaceae</taxon>
        <taxon>Marinobacterium</taxon>
    </lineage>
</organism>
<comment type="caution">
    <text evidence="9">The sequence shown here is derived from an EMBL/GenBank/DDBJ whole genome shotgun (WGS) entry which is preliminary data.</text>
</comment>
<dbReference type="InterPro" id="IPR017871">
    <property type="entry name" value="ABC_transporter-like_CS"/>
</dbReference>
<evidence type="ECO:0000256" key="5">
    <source>
        <dbReference type="ARBA" id="ARBA00022741"/>
    </source>
</evidence>
<dbReference type="EMBL" id="JBHSWE010000001">
    <property type="protein sequence ID" value="MFC6673404.1"/>
    <property type="molecule type" value="Genomic_DNA"/>
</dbReference>
<dbReference type="SMART" id="SM00382">
    <property type="entry name" value="AAA"/>
    <property type="match status" value="2"/>
</dbReference>
<dbReference type="PANTHER" id="PTHR43297">
    <property type="entry name" value="OLIGOPEPTIDE TRANSPORT ATP-BINDING PROTEIN APPD"/>
    <property type="match status" value="1"/>
</dbReference>
<reference evidence="10" key="1">
    <citation type="journal article" date="2019" name="Int. J. Syst. Evol. Microbiol.">
        <title>The Global Catalogue of Microorganisms (GCM) 10K type strain sequencing project: providing services to taxonomists for standard genome sequencing and annotation.</title>
        <authorList>
            <consortium name="The Broad Institute Genomics Platform"/>
            <consortium name="The Broad Institute Genome Sequencing Center for Infectious Disease"/>
            <person name="Wu L."/>
            <person name="Ma J."/>
        </authorList>
    </citation>
    <scope>NUCLEOTIDE SEQUENCE [LARGE SCALE GENOMIC DNA]</scope>
    <source>
        <strain evidence="10">NBRC 111756</strain>
    </source>
</reference>
<keyword evidence="5" id="KW-0547">Nucleotide-binding</keyword>
<evidence type="ECO:0000256" key="3">
    <source>
        <dbReference type="ARBA" id="ARBA00022448"/>
    </source>
</evidence>
<feature type="domain" description="ABC transporter" evidence="8">
    <location>
        <begin position="5"/>
        <end position="245"/>
    </location>
</feature>
<comment type="subcellular location">
    <subcellularLocation>
        <location evidence="1">Cell inner membrane</location>
        <topology evidence="1">Peripheral membrane protein</topology>
    </subcellularLocation>
</comment>
<dbReference type="SUPFAM" id="SSF52540">
    <property type="entry name" value="P-loop containing nucleoside triphosphate hydrolases"/>
    <property type="match status" value="2"/>
</dbReference>
<accession>A0ABW2A7U2</accession>
<gene>
    <name evidence="9" type="ORF">ACFQDL_27400</name>
</gene>
<sequence>MAPLIEINSLEVRAGRTAIVEKLNLKLRKGTPLTILGETGSGKSLLAQAIIGLLPKGLTVSGQILIDGRDQAGLSRAQRERQWGRDIGMLPQEPWRALDPLMPALPQVSEVYELVGKMEPEAAWHRASGDLDRLQLANAGNKIPAQLSGGMAQRVAFAAATAGGARIILADEPTKGLDARRRDLVVAQLKDRSANGGLLTITHDIEVARQLGGDTIVMRQGVVVERGTTEQILSSPKSAYARALVAAAPQNWPDLRAAAVGQPAKRRVLAGCGLSLMRGNKKLFSNLDINIAAGEVLALSGDSGTGKTSLGDVLLGLLPPSSGQVLREVEAARYQYQKLYQDPPAAFAPQVTLGRLMEDLICLHRLDRGRLLSLMARLNLSKKLLGRYPHQVSGGELQRLAIARVLMLDPVLLFADEPTSRLDPITARDTTLMLVELARESGCALLLVCHDPLLVEKVADRHLHLGAVAED</sequence>
<comment type="similarity">
    <text evidence="2">Belongs to the ABC transporter superfamily.</text>
</comment>
<dbReference type="PROSITE" id="PS00211">
    <property type="entry name" value="ABC_TRANSPORTER_1"/>
    <property type="match status" value="2"/>
</dbReference>
<dbReference type="PROSITE" id="PS50893">
    <property type="entry name" value="ABC_TRANSPORTER_2"/>
    <property type="match status" value="2"/>
</dbReference>
<proteinExistence type="inferred from homology"/>
<feature type="domain" description="ABC transporter" evidence="8">
    <location>
        <begin position="269"/>
        <end position="471"/>
    </location>
</feature>
<keyword evidence="3" id="KW-0813">Transport</keyword>
<evidence type="ECO:0000256" key="1">
    <source>
        <dbReference type="ARBA" id="ARBA00004417"/>
    </source>
</evidence>
<dbReference type="InterPro" id="IPR027417">
    <property type="entry name" value="P-loop_NTPase"/>
</dbReference>
<keyword evidence="10" id="KW-1185">Reference proteome</keyword>
<dbReference type="RefSeq" id="WP_379911765.1">
    <property type="nucleotide sequence ID" value="NZ_JBHSWE010000001.1"/>
</dbReference>
<protein>
    <submittedName>
        <fullName evidence="9">ABC transporter ATP-binding protein</fullName>
    </submittedName>
</protein>
<keyword evidence="4" id="KW-1003">Cell membrane</keyword>
<dbReference type="Gene3D" id="3.40.50.300">
    <property type="entry name" value="P-loop containing nucleotide triphosphate hydrolases"/>
    <property type="match status" value="2"/>
</dbReference>
<dbReference type="Proteomes" id="UP001596422">
    <property type="component" value="Unassembled WGS sequence"/>
</dbReference>
<evidence type="ECO:0000256" key="2">
    <source>
        <dbReference type="ARBA" id="ARBA00005417"/>
    </source>
</evidence>
<evidence type="ECO:0000256" key="7">
    <source>
        <dbReference type="ARBA" id="ARBA00023136"/>
    </source>
</evidence>
<dbReference type="InterPro" id="IPR003593">
    <property type="entry name" value="AAA+_ATPase"/>
</dbReference>